<keyword evidence="1" id="KW-0175">Coiled coil</keyword>
<dbReference type="EMBL" id="VUMS01000007">
    <property type="protein sequence ID" value="MST66077.1"/>
    <property type="molecule type" value="Genomic_DNA"/>
</dbReference>
<protein>
    <submittedName>
        <fullName evidence="2">DNA repair protein</fullName>
    </submittedName>
</protein>
<dbReference type="RefSeq" id="WP_154431733.1">
    <property type="nucleotide sequence ID" value="NZ_JBQHQP010000013.1"/>
</dbReference>
<evidence type="ECO:0000313" key="3">
    <source>
        <dbReference type="Proteomes" id="UP000440513"/>
    </source>
</evidence>
<evidence type="ECO:0000256" key="1">
    <source>
        <dbReference type="SAM" id="Coils"/>
    </source>
</evidence>
<proteinExistence type="predicted"/>
<evidence type="ECO:0000313" key="2">
    <source>
        <dbReference type="EMBL" id="MST66077.1"/>
    </source>
</evidence>
<gene>
    <name evidence="2" type="ORF">FYJ57_04880</name>
</gene>
<accession>A0A7X2P239</accession>
<keyword evidence="3" id="KW-1185">Reference proteome</keyword>
<comment type="caution">
    <text evidence="2">The sequence shown here is derived from an EMBL/GenBank/DDBJ whole genome shotgun (WGS) entry which is preliminary data.</text>
</comment>
<feature type="coiled-coil region" evidence="1">
    <location>
        <begin position="15"/>
        <end position="53"/>
    </location>
</feature>
<name>A0A7X2P239_9FIRM</name>
<reference evidence="2 3" key="1">
    <citation type="submission" date="2019-08" db="EMBL/GenBank/DDBJ databases">
        <title>In-depth cultivation of the pig gut microbiome towards novel bacterial diversity and tailored functional studies.</title>
        <authorList>
            <person name="Wylensek D."/>
            <person name="Hitch T.C.A."/>
            <person name="Clavel T."/>
        </authorList>
    </citation>
    <scope>NUCLEOTIDE SEQUENCE [LARGE SCALE GENOMIC DNA]</scope>
    <source>
        <strain evidence="2 3">BSM-380-WT-5A</strain>
    </source>
</reference>
<organism evidence="2 3">
    <name type="scientific">Oliverpabstia intestinalis</name>
    <dbReference type="NCBI Taxonomy" id="2606633"/>
    <lineage>
        <taxon>Bacteria</taxon>
        <taxon>Bacillati</taxon>
        <taxon>Bacillota</taxon>
        <taxon>Clostridia</taxon>
        <taxon>Lachnospirales</taxon>
        <taxon>Lachnospiraceae</taxon>
        <taxon>Oliverpabstia</taxon>
    </lineage>
</organism>
<sequence length="96" mass="10711">MSNREEKDLLKKLSRQDLLEMLIESEKHVEQLEKELEEAKEKLSDRRIMIENSGSIAEAALKLSGIFEAAQAAADQYLENIGVPAGGRPASGREEE</sequence>
<dbReference type="Proteomes" id="UP000440513">
    <property type="component" value="Unassembled WGS sequence"/>
</dbReference>
<dbReference type="AlphaFoldDB" id="A0A7X2P239"/>